<dbReference type="GO" id="GO:0016787">
    <property type="term" value="F:hydrolase activity"/>
    <property type="evidence" value="ECO:0007669"/>
    <property type="project" value="UniProtKB-UniRule"/>
</dbReference>
<sequence length="591" mass="67416">MSNKPFHLGITMAGAVSAGAYTAGFIDYLFEILEKWEEQKSVIRKKISNNQVLTPYEKQIPLHDVSIEALGGASAGGMVGMITALSTFSKTPPVKLPTNLKTGNILYDSWVLLDDDDKVKTFEKMLNTEDLDSSDDIPSLLNSKPIDRIADKVFNELVSEVQKRERPRYISEDLRIILTLCSLRGVPFEFKFGNVSSANFPYTPGHRMSEHMIIAHFKMKYDEVADKDVYLKFDPYNEASKALLKLCTKATGAFPIGLAPRHFKDQLTTTYLKNCILRNLEIDEKDKSVIDIKINDDYFDFTDVDGGTINNEPYSEVVQVLESIIPNYDPKLPMFGTIMVDPFPNFYNQDEPGGVEDIFSPTLFQKGIWSVIPKLYTTLREQVSVKHSGSFYKDYLRLLVFPVKWEHLGVLKNHPPISCASLGGFGGFLDIEFRKHDFFLGRNNARNFFRAYFMLEYDKNNLHPLFEGLSDDALAIFKRKATNDSGTEATYFPIIPDLNFIEDKENGNTNPFSYTIDEFPKLAPNYFNTIEPALKNRINNILTSEINKRFKEKWLIRNALKLVKGLITKRLTKSTITIMKKDFKNRSMLAE</sequence>
<dbReference type="PROSITE" id="PS51635">
    <property type="entry name" value="PNPLA"/>
    <property type="match status" value="1"/>
</dbReference>
<dbReference type="EMBL" id="FOMI01000002">
    <property type="protein sequence ID" value="SFC94416.1"/>
    <property type="molecule type" value="Genomic_DNA"/>
</dbReference>
<evidence type="ECO:0000313" key="5">
    <source>
        <dbReference type="Proteomes" id="UP000199439"/>
    </source>
</evidence>
<proteinExistence type="predicted"/>
<dbReference type="SUPFAM" id="SSF52151">
    <property type="entry name" value="FabD/lysophospholipase-like"/>
    <property type="match status" value="1"/>
</dbReference>
<reference evidence="5" key="1">
    <citation type="submission" date="2016-10" db="EMBL/GenBank/DDBJ databases">
        <authorList>
            <person name="Varghese N."/>
            <person name="Submissions S."/>
        </authorList>
    </citation>
    <scope>NUCLEOTIDE SEQUENCE [LARGE SCALE GENOMIC DNA]</scope>
    <source>
        <strain evidence="5">DSM 25730</strain>
    </source>
</reference>
<feature type="active site" description="Proton acceptor" evidence="2">
    <location>
        <position position="305"/>
    </location>
</feature>
<accession>A0A1I1NAN3</accession>
<evidence type="ECO:0000256" key="1">
    <source>
        <dbReference type="ARBA" id="ARBA00023098"/>
    </source>
</evidence>
<dbReference type="InterPro" id="IPR002641">
    <property type="entry name" value="PNPLA_dom"/>
</dbReference>
<dbReference type="OrthoDB" id="1488362at2"/>
<name>A0A1I1NAN3_9FLAO</name>
<feature type="short sequence motif" description="DGA/G" evidence="2">
    <location>
        <begin position="305"/>
        <end position="307"/>
    </location>
</feature>
<protein>
    <recommendedName>
        <fullName evidence="3">PNPLA domain-containing protein</fullName>
    </recommendedName>
</protein>
<feature type="short sequence motif" description="GXSXG" evidence="2">
    <location>
        <begin position="72"/>
        <end position="76"/>
    </location>
</feature>
<dbReference type="AlphaFoldDB" id="A0A1I1NAN3"/>
<dbReference type="STRING" id="870482.SAMN04487987_102127"/>
<evidence type="ECO:0000313" key="4">
    <source>
        <dbReference type="EMBL" id="SFC94416.1"/>
    </source>
</evidence>
<dbReference type="Proteomes" id="UP000199439">
    <property type="component" value="Unassembled WGS sequence"/>
</dbReference>
<keyword evidence="5" id="KW-1185">Reference proteome</keyword>
<feature type="active site" description="Nucleophile" evidence="2">
    <location>
        <position position="74"/>
    </location>
</feature>
<comment type="caution">
    <text evidence="2">Lacks conserved residue(s) required for the propagation of feature annotation.</text>
</comment>
<evidence type="ECO:0000256" key="2">
    <source>
        <dbReference type="PROSITE-ProRule" id="PRU01161"/>
    </source>
</evidence>
<keyword evidence="1 2" id="KW-0443">Lipid metabolism</keyword>
<dbReference type="GO" id="GO:0016042">
    <property type="term" value="P:lipid catabolic process"/>
    <property type="evidence" value="ECO:0007669"/>
    <property type="project" value="UniProtKB-UniRule"/>
</dbReference>
<dbReference type="InterPro" id="IPR016035">
    <property type="entry name" value="Acyl_Trfase/lysoPLipase"/>
</dbReference>
<evidence type="ECO:0000259" key="3">
    <source>
        <dbReference type="PROSITE" id="PS51635"/>
    </source>
</evidence>
<dbReference type="RefSeq" id="WP_139205206.1">
    <property type="nucleotide sequence ID" value="NZ_FOMI01000002.1"/>
</dbReference>
<keyword evidence="2" id="KW-0378">Hydrolase</keyword>
<feature type="domain" description="PNPLA" evidence="3">
    <location>
        <begin position="10"/>
        <end position="318"/>
    </location>
</feature>
<keyword evidence="2" id="KW-0442">Lipid degradation</keyword>
<gene>
    <name evidence="4" type="ORF">SAMN04487987_102127</name>
</gene>
<organism evidence="4 5">
    <name type="scientific">Algibacter pectinivorans</name>
    <dbReference type="NCBI Taxonomy" id="870482"/>
    <lineage>
        <taxon>Bacteria</taxon>
        <taxon>Pseudomonadati</taxon>
        <taxon>Bacteroidota</taxon>
        <taxon>Flavobacteriia</taxon>
        <taxon>Flavobacteriales</taxon>
        <taxon>Flavobacteriaceae</taxon>
        <taxon>Algibacter</taxon>
    </lineage>
</organism>